<protein>
    <recommendedName>
        <fullName evidence="2">F-box domain-containing protein</fullName>
    </recommendedName>
</protein>
<dbReference type="Proteomes" id="UP000294933">
    <property type="component" value="Unassembled WGS sequence"/>
</dbReference>
<dbReference type="EMBL" id="ML170188">
    <property type="protein sequence ID" value="TDL20459.1"/>
    <property type="molecule type" value="Genomic_DNA"/>
</dbReference>
<dbReference type="OrthoDB" id="3260441at2759"/>
<dbReference type="PROSITE" id="PS50181">
    <property type="entry name" value="FBOX"/>
    <property type="match status" value="1"/>
</dbReference>
<feature type="compositionally biased region" description="Basic and acidic residues" evidence="1">
    <location>
        <begin position="37"/>
        <end position="64"/>
    </location>
</feature>
<sequence length="741" mass="84500">MPRRAKREPTRSMGVNAFESGIADTRAEGGNKSWANTRRERVNASDHVSSCEHEHEEGGLDETKDGSAMKLKTLDLKSIWYAGSAKKAVTRTGKINTTSSKPKPTGRQVQTQEKTSFFLTMPIDVFCEIAGYISPQDILRLSWVSKSLCALLSSKRSRQIWRAAQSNMGLPECPPDICELHYAKLIFERDCHVCGAKTNKADFAMRIRLCEGCMKLNVDQGFNLAKSYGRDVARDPQIYKLVPFQQSAQKGLNLSESDMKVQKFYRPDFQQALTQYLDLASDPVAQESFVVERQELTLKVIQHTKVTNDWLHSKIDKKHHDPKSAAISRKDSIFARLKELGISELELSLHSRRSDKYTKTWNSLVDQPRELTPRIWNTIRPNLEAIIHARKDDIRQDKNEWHLKQRRKELSVFYIEHVQTMHLGKHDAVFIPSADEFCHAPAISRLLDKDCEMKLNEQRWESMVPLLPDLFRNCKSGAIRQCFSAYDHALKHLEASGEGQAVVTKATPSDEEADAILRRATVFFQHPNGYSSHTYSEARRYMKCNFERAASSSEQWTLFGAKLSGNTTTMLIAFALLDNLGLPRTTTMAEMDSRAFHCLCCNPPEREPESWTGIVNHFKFEQRWYNAAISAAARYENEAVPILNDHDLKSDTKIIAIVENTDQDMDEPSNAMDEPSDDALDTASVMSDEEIYINFYCIPCERIGLEWEPNGPGRRRLRLESHIRSRHGLEPTAENLSEGYW</sequence>
<dbReference type="InterPro" id="IPR001810">
    <property type="entry name" value="F-box_dom"/>
</dbReference>
<proteinExistence type="predicted"/>
<evidence type="ECO:0000313" key="4">
    <source>
        <dbReference type="Proteomes" id="UP000294933"/>
    </source>
</evidence>
<dbReference type="Pfam" id="PF00646">
    <property type="entry name" value="F-box"/>
    <property type="match status" value="1"/>
</dbReference>
<keyword evidence="4" id="KW-1185">Reference proteome</keyword>
<evidence type="ECO:0000256" key="1">
    <source>
        <dbReference type="SAM" id="MobiDB-lite"/>
    </source>
</evidence>
<feature type="region of interest" description="Disordered" evidence="1">
    <location>
        <begin position="1"/>
        <end position="64"/>
    </location>
</feature>
<gene>
    <name evidence="3" type="ORF">BD410DRAFT_372530</name>
</gene>
<accession>A0A4Y7Q0S6</accession>
<evidence type="ECO:0000313" key="3">
    <source>
        <dbReference type="EMBL" id="TDL20459.1"/>
    </source>
</evidence>
<dbReference type="SUPFAM" id="SSF81383">
    <property type="entry name" value="F-box domain"/>
    <property type="match status" value="1"/>
</dbReference>
<reference evidence="3 4" key="1">
    <citation type="submission" date="2018-06" db="EMBL/GenBank/DDBJ databases">
        <title>A transcriptomic atlas of mushroom development highlights an independent origin of complex multicellularity.</title>
        <authorList>
            <consortium name="DOE Joint Genome Institute"/>
            <person name="Krizsan K."/>
            <person name="Almasi E."/>
            <person name="Merenyi Z."/>
            <person name="Sahu N."/>
            <person name="Viragh M."/>
            <person name="Koszo T."/>
            <person name="Mondo S."/>
            <person name="Kiss B."/>
            <person name="Balint B."/>
            <person name="Kues U."/>
            <person name="Barry K."/>
            <person name="Hegedus J.C."/>
            <person name="Henrissat B."/>
            <person name="Johnson J."/>
            <person name="Lipzen A."/>
            <person name="Ohm R."/>
            <person name="Nagy I."/>
            <person name="Pangilinan J."/>
            <person name="Yan J."/>
            <person name="Xiong Y."/>
            <person name="Grigoriev I.V."/>
            <person name="Hibbett D.S."/>
            <person name="Nagy L.G."/>
        </authorList>
    </citation>
    <scope>NUCLEOTIDE SEQUENCE [LARGE SCALE GENOMIC DNA]</scope>
    <source>
        <strain evidence="3 4">SZMC22713</strain>
    </source>
</reference>
<dbReference type="AlphaFoldDB" id="A0A4Y7Q0S6"/>
<evidence type="ECO:0000259" key="2">
    <source>
        <dbReference type="PROSITE" id="PS50181"/>
    </source>
</evidence>
<dbReference type="VEuPathDB" id="FungiDB:BD410DRAFT_372530"/>
<name>A0A4Y7Q0S6_9AGAM</name>
<organism evidence="3 4">
    <name type="scientific">Rickenella mellea</name>
    <dbReference type="NCBI Taxonomy" id="50990"/>
    <lineage>
        <taxon>Eukaryota</taxon>
        <taxon>Fungi</taxon>
        <taxon>Dikarya</taxon>
        <taxon>Basidiomycota</taxon>
        <taxon>Agaricomycotina</taxon>
        <taxon>Agaricomycetes</taxon>
        <taxon>Hymenochaetales</taxon>
        <taxon>Rickenellaceae</taxon>
        <taxon>Rickenella</taxon>
    </lineage>
</organism>
<dbReference type="InterPro" id="IPR036047">
    <property type="entry name" value="F-box-like_dom_sf"/>
</dbReference>
<dbReference type="STRING" id="50990.A0A4Y7Q0S6"/>
<feature type="domain" description="F-box" evidence="2">
    <location>
        <begin position="115"/>
        <end position="164"/>
    </location>
</feature>
<dbReference type="SMART" id="SM00256">
    <property type="entry name" value="FBOX"/>
    <property type="match status" value="1"/>
</dbReference>